<sequence>MSPSKLSKIENGRLTPSAADVELILSALGVTGDIRDRYLEVARTQATEALAWRLLKRSGVHKAQQELRSVEAQMTTLRLFQPALIPGLLQTPEYMRAILGRHGLSEDSLHRTTLARLERQGVLHDSGKTFSFVMTETVLRWLIVEADVMARQLERIISLSRLPQVDIRCVPLSARQRDIANHSFVIRDDRTVTVETIHAELTVTDPRDIDLYISRFEAFQHSALADDAMRSALSAIRLELLKGGSP</sequence>
<evidence type="ECO:0000313" key="2">
    <source>
        <dbReference type="EMBL" id="AKG43105.1"/>
    </source>
</evidence>
<dbReference type="STRING" id="408015.SXIM_17210"/>
<dbReference type="Pfam" id="PF13560">
    <property type="entry name" value="HTH_31"/>
    <property type="match status" value="1"/>
</dbReference>
<organism evidence="2 3">
    <name type="scientific">Streptomyces xiamenensis</name>
    <dbReference type="NCBI Taxonomy" id="408015"/>
    <lineage>
        <taxon>Bacteria</taxon>
        <taxon>Bacillati</taxon>
        <taxon>Actinomycetota</taxon>
        <taxon>Actinomycetes</taxon>
        <taxon>Kitasatosporales</taxon>
        <taxon>Streptomycetaceae</taxon>
        <taxon>Streptomyces</taxon>
    </lineage>
</organism>
<accession>A0A0F7FSH1</accession>
<dbReference type="Pfam" id="PF19054">
    <property type="entry name" value="DUF5753"/>
    <property type="match status" value="1"/>
</dbReference>
<dbReference type="EMBL" id="CP009922">
    <property type="protein sequence ID" value="AKG43105.1"/>
    <property type="molecule type" value="Genomic_DNA"/>
</dbReference>
<dbReference type="InterPro" id="IPR043917">
    <property type="entry name" value="DUF5753"/>
</dbReference>
<proteinExistence type="predicted"/>
<evidence type="ECO:0000259" key="1">
    <source>
        <dbReference type="PROSITE" id="PS50943"/>
    </source>
</evidence>
<dbReference type="CDD" id="cd00093">
    <property type="entry name" value="HTH_XRE"/>
    <property type="match status" value="1"/>
</dbReference>
<dbReference type="PROSITE" id="PS50943">
    <property type="entry name" value="HTH_CROC1"/>
    <property type="match status" value="1"/>
</dbReference>
<dbReference type="KEGG" id="sxi:SXIM_17210"/>
<dbReference type="AlphaFoldDB" id="A0A0F7FSH1"/>
<keyword evidence="3" id="KW-1185">Reference proteome</keyword>
<gene>
    <name evidence="2" type="ORF">SXIM_17210</name>
</gene>
<reference evidence="2" key="1">
    <citation type="submission" date="2019-08" db="EMBL/GenBank/DDBJ databases">
        <title>Complete genome sequence of a mangrove-derived Streptomyces xiamenensis.</title>
        <authorList>
            <person name="Xu J."/>
        </authorList>
    </citation>
    <scope>NUCLEOTIDE SEQUENCE</scope>
    <source>
        <strain evidence="2">318</strain>
    </source>
</reference>
<dbReference type="InterPro" id="IPR001387">
    <property type="entry name" value="Cro/C1-type_HTH"/>
</dbReference>
<feature type="domain" description="HTH cro/C1-type" evidence="1">
    <location>
        <begin position="1"/>
        <end position="34"/>
    </location>
</feature>
<dbReference type="Proteomes" id="UP000034034">
    <property type="component" value="Chromosome"/>
</dbReference>
<protein>
    <recommendedName>
        <fullName evidence="1">HTH cro/C1-type domain-containing protein</fullName>
    </recommendedName>
</protein>
<dbReference type="HOGENOM" id="CLU_055817_2_0_11"/>
<evidence type="ECO:0000313" key="3">
    <source>
        <dbReference type="Proteomes" id="UP000034034"/>
    </source>
</evidence>
<dbReference type="PATRIC" id="fig|408015.6.peg.1757"/>
<name>A0A0F7FSH1_9ACTN</name>